<dbReference type="EMBL" id="BSOR01000037">
    <property type="protein sequence ID" value="GLR64659.1"/>
    <property type="molecule type" value="Genomic_DNA"/>
</dbReference>
<evidence type="ECO:0000259" key="1">
    <source>
        <dbReference type="Pfam" id="PF13175"/>
    </source>
</evidence>
<dbReference type="InterPro" id="IPR041685">
    <property type="entry name" value="AAA_GajA/Old/RecF-like"/>
</dbReference>
<comment type="caution">
    <text evidence="2">The sequence shown here is derived from an EMBL/GenBank/DDBJ whole genome shotgun (WGS) entry which is preliminary data.</text>
</comment>
<dbReference type="InterPro" id="IPR051396">
    <property type="entry name" value="Bact_Antivir_Def_Nuclease"/>
</dbReference>
<organism evidence="2 3">
    <name type="scientific">Marinospirillum insulare</name>
    <dbReference type="NCBI Taxonomy" id="217169"/>
    <lineage>
        <taxon>Bacteria</taxon>
        <taxon>Pseudomonadati</taxon>
        <taxon>Pseudomonadota</taxon>
        <taxon>Gammaproteobacteria</taxon>
        <taxon>Oceanospirillales</taxon>
        <taxon>Oceanospirillaceae</taxon>
        <taxon>Marinospirillum</taxon>
    </lineage>
</organism>
<dbReference type="Gene3D" id="3.40.50.300">
    <property type="entry name" value="P-loop containing nucleotide triphosphate hydrolases"/>
    <property type="match status" value="1"/>
</dbReference>
<dbReference type="PANTHER" id="PTHR43581:SF2">
    <property type="entry name" value="EXCINUCLEASE ATPASE SUBUNIT"/>
    <property type="match status" value="1"/>
</dbReference>
<proteinExistence type="predicted"/>
<reference evidence="3" key="1">
    <citation type="journal article" date="2019" name="Int. J. Syst. Evol. Microbiol.">
        <title>The Global Catalogue of Microorganisms (GCM) 10K type strain sequencing project: providing services to taxonomists for standard genome sequencing and annotation.</title>
        <authorList>
            <consortium name="The Broad Institute Genomics Platform"/>
            <consortium name="The Broad Institute Genome Sequencing Center for Infectious Disease"/>
            <person name="Wu L."/>
            <person name="Ma J."/>
        </authorList>
    </citation>
    <scope>NUCLEOTIDE SEQUENCE [LARGE SCALE GENOMIC DNA]</scope>
    <source>
        <strain evidence="3">NBRC 100033</strain>
    </source>
</reference>
<dbReference type="PIRSF" id="PIRSF034888">
    <property type="entry name" value="P-loop_UCP034888"/>
    <property type="match status" value="1"/>
</dbReference>
<dbReference type="InterPro" id="IPR014592">
    <property type="entry name" value="P-loop_UCP034888"/>
</dbReference>
<name>A0ABQ5ZWV5_9GAMM</name>
<dbReference type="RefSeq" id="WP_284305732.1">
    <property type="nucleotide sequence ID" value="NZ_BSOR01000037.1"/>
</dbReference>
<dbReference type="PANTHER" id="PTHR43581">
    <property type="entry name" value="ATP/GTP PHOSPHATASE"/>
    <property type="match status" value="1"/>
</dbReference>
<accession>A0ABQ5ZWV5</accession>
<evidence type="ECO:0000313" key="3">
    <source>
        <dbReference type="Proteomes" id="UP001156682"/>
    </source>
</evidence>
<feature type="domain" description="Endonuclease GajA/Old nuclease/RecF-like AAA" evidence="1">
    <location>
        <begin position="1"/>
        <end position="194"/>
    </location>
</feature>
<dbReference type="Proteomes" id="UP001156682">
    <property type="component" value="Unassembled WGS sequence"/>
</dbReference>
<dbReference type="SUPFAM" id="SSF52540">
    <property type="entry name" value="P-loop containing nucleoside triphosphate hydrolases"/>
    <property type="match status" value="1"/>
</dbReference>
<evidence type="ECO:0000313" key="2">
    <source>
        <dbReference type="EMBL" id="GLR64659.1"/>
    </source>
</evidence>
<dbReference type="InterPro" id="IPR027417">
    <property type="entry name" value="P-loop_NTPase"/>
</dbReference>
<gene>
    <name evidence="2" type="ORF">GCM10007878_20970</name>
</gene>
<protein>
    <recommendedName>
        <fullName evidence="1">Endonuclease GajA/Old nuclease/RecF-like AAA domain-containing protein</fullName>
    </recommendedName>
</protein>
<sequence length="346" mass="39558">MLKNIKIENFKCFENEIIDLKPLTLITGTNSSGKSSLLQAILLLGDHKDLEITNYLQTLGSFDDLKNKYINPDAYYINAEFSDGQNASLTFCKKIEMFGKHDSYLSYPNNLTYLNANRQVFKEIQGVVPSTKEERKFGISGEYITVYFDKFKDEPIEEKLITKAAPSYTLEGQTNFWLNKITNYSYELQTESSGSSHVRTFYKNDEGLTFKPGNIGTGISFLSTIIIACLSAKPNNIIIIENPEIHLHPQSQSNLAGFFAFIASKGIQLIIETHNDHLLNRTRYEVFKENIKSSDVIIHYKKYKEPFEKININNMGMFVDKNNENSFPKGFYDATLQEIFTINRGD</sequence>
<dbReference type="Pfam" id="PF13175">
    <property type="entry name" value="AAA_15"/>
    <property type="match status" value="1"/>
</dbReference>
<keyword evidence="3" id="KW-1185">Reference proteome</keyword>